<dbReference type="RefSeq" id="XP_004339704.1">
    <property type="nucleotide sequence ID" value="XM_004339656.1"/>
</dbReference>
<protein>
    <submittedName>
        <fullName evidence="1">Uncharacterized protein</fullName>
    </submittedName>
</protein>
<accession>L8H003</accession>
<dbReference type="EMBL" id="KB007974">
    <property type="protein sequence ID" value="ELR17691.1"/>
    <property type="molecule type" value="Genomic_DNA"/>
</dbReference>
<evidence type="ECO:0000313" key="1">
    <source>
        <dbReference type="EMBL" id="ELR17691.1"/>
    </source>
</evidence>
<name>L8H003_ACACF</name>
<sequence>MWTKDNYTARQGATIVVIPKVIGAKPANKWLALAIARTKMQHLHTLTQEEHLAEPVFIFPKFKDHGFNHMLERLAACPAGHTTVFIYNLKADTMQSIYISSNQPAT</sequence>
<dbReference type="VEuPathDB" id="AmoebaDB:ACA1_064780"/>
<organism evidence="1 2">
    <name type="scientific">Acanthamoeba castellanii (strain ATCC 30010 / Neff)</name>
    <dbReference type="NCBI Taxonomy" id="1257118"/>
    <lineage>
        <taxon>Eukaryota</taxon>
        <taxon>Amoebozoa</taxon>
        <taxon>Discosea</taxon>
        <taxon>Longamoebia</taxon>
        <taxon>Centramoebida</taxon>
        <taxon>Acanthamoebidae</taxon>
        <taxon>Acanthamoeba</taxon>
    </lineage>
</organism>
<gene>
    <name evidence="1" type="ORF">ACA1_064780</name>
</gene>
<dbReference type="KEGG" id="acan:ACA1_064780"/>
<dbReference type="Proteomes" id="UP000011083">
    <property type="component" value="Unassembled WGS sequence"/>
</dbReference>
<evidence type="ECO:0000313" key="2">
    <source>
        <dbReference type="Proteomes" id="UP000011083"/>
    </source>
</evidence>
<dbReference type="GeneID" id="14918201"/>
<proteinExistence type="predicted"/>
<reference evidence="1 2" key="1">
    <citation type="journal article" date="2013" name="Genome Biol.">
        <title>Genome of Acanthamoeba castellanii highlights extensive lateral gene transfer and early evolution of tyrosine kinase signaling.</title>
        <authorList>
            <person name="Clarke M."/>
            <person name="Lohan A.J."/>
            <person name="Liu B."/>
            <person name="Lagkouvardos I."/>
            <person name="Roy S."/>
            <person name="Zafar N."/>
            <person name="Bertelli C."/>
            <person name="Schilde C."/>
            <person name="Kianianmomeni A."/>
            <person name="Burglin T.R."/>
            <person name="Frech C."/>
            <person name="Turcotte B."/>
            <person name="Kopec K.O."/>
            <person name="Synnott J.M."/>
            <person name="Choo C."/>
            <person name="Paponov I."/>
            <person name="Finkler A."/>
            <person name="Soon Heng Tan C."/>
            <person name="Hutchins A.P."/>
            <person name="Weinmeier T."/>
            <person name="Rattei T."/>
            <person name="Chu J.S."/>
            <person name="Gimenez G."/>
            <person name="Irimia M."/>
            <person name="Rigden D.J."/>
            <person name="Fitzpatrick D.A."/>
            <person name="Lorenzo-Morales J."/>
            <person name="Bateman A."/>
            <person name="Chiu C.H."/>
            <person name="Tang P."/>
            <person name="Hegemann P."/>
            <person name="Fromm H."/>
            <person name="Raoult D."/>
            <person name="Greub G."/>
            <person name="Miranda-Saavedra D."/>
            <person name="Chen N."/>
            <person name="Nash P."/>
            <person name="Ginger M.L."/>
            <person name="Horn M."/>
            <person name="Schaap P."/>
            <person name="Caler L."/>
            <person name="Loftus B."/>
        </authorList>
    </citation>
    <scope>NUCLEOTIDE SEQUENCE [LARGE SCALE GENOMIC DNA]</scope>
    <source>
        <strain evidence="1 2">Neff</strain>
    </source>
</reference>
<keyword evidence="2" id="KW-1185">Reference proteome</keyword>
<dbReference type="AlphaFoldDB" id="L8H003"/>